<dbReference type="Gene3D" id="3.40.50.12780">
    <property type="entry name" value="N-terminal domain of ligase-like"/>
    <property type="match status" value="1"/>
</dbReference>
<dbReference type="Pfam" id="PF13193">
    <property type="entry name" value="AMP-binding_C"/>
    <property type="match status" value="1"/>
</dbReference>
<feature type="chain" id="PRO_5009445931" evidence="1">
    <location>
        <begin position="21"/>
        <end position="626"/>
    </location>
</feature>
<accession>A0A1E1KG32</accession>
<dbReference type="Proteomes" id="UP000178912">
    <property type="component" value="Unassembled WGS sequence"/>
</dbReference>
<dbReference type="InterPro" id="IPR025110">
    <property type="entry name" value="AMP-bd_C"/>
</dbReference>
<dbReference type="GO" id="GO:0031956">
    <property type="term" value="F:medium-chain fatty acid-CoA ligase activity"/>
    <property type="evidence" value="ECO:0007669"/>
    <property type="project" value="TreeGrafter"/>
</dbReference>
<dbReference type="AlphaFoldDB" id="A0A1E1KG32"/>
<evidence type="ECO:0000313" key="5">
    <source>
        <dbReference type="Proteomes" id="UP000178912"/>
    </source>
</evidence>
<dbReference type="Pfam" id="PF00501">
    <property type="entry name" value="AMP-binding"/>
    <property type="match status" value="1"/>
</dbReference>
<keyword evidence="5" id="KW-1185">Reference proteome</keyword>
<evidence type="ECO:0000259" key="3">
    <source>
        <dbReference type="Pfam" id="PF13193"/>
    </source>
</evidence>
<dbReference type="InterPro" id="IPR042099">
    <property type="entry name" value="ANL_N_sf"/>
</dbReference>
<feature type="domain" description="AMP-dependent synthetase/ligase" evidence="2">
    <location>
        <begin position="60"/>
        <end position="446"/>
    </location>
</feature>
<dbReference type="PROSITE" id="PS00455">
    <property type="entry name" value="AMP_BINDING"/>
    <property type="match status" value="1"/>
</dbReference>
<dbReference type="GO" id="GO:0006631">
    <property type="term" value="P:fatty acid metabolic process"/>
    <property type="evidence" value="ECO:0007669"/>
    <property type="project" value="TreeGrafter"/>
</dbReference>
<reference evidence="5" key="1">
    <citation type="submission" date="2016-03" db="EMBL/GenBank/DDBJ databases">
        <authorList>
            <person name="Guldener U."/>
        </authorList>
    </citation>
    <scope>NUCLEOTIDE SEQUENCE [LARGE SCALE GENOMIC DNA]</scope>
    <source>
        <strain evidence="5">04CH-RAC-A.6.1</strain>
    </source>
</reference>
<dbReference type="EMBL" id="FJUX01000029">
    <property type="protein sequence ID" value="CZS96951.1"/>
    <property type="molecule type" value="Genomic_DNA"/>
</dbReference>
<evidence type="ECO:0000313" key="4">
    <source>
        <dbReference type="EMBL" id="CZS96951.1"/>
    </source>
</evidence>
<organism evidence="4 5">
    <name type="scientific">Rhynchosporium agropyri</name>
    <dbReference type="NCBI Taxonomy" id="914238"/>
    <lineage>
        <taxon>Eukaryota</taxon>
        <taxon>Fungi</taxon>
        <taxon>Dikarya</taxon>
        <taxon>Ascomycota</taxon>
        <taxon>Pezizomycotina</taxon>
        <taxon>Leotiomycetes</taxon>
        <taxon>Helotiales</taxon>
        <taxon>Ploettnerulaceae</taxon>
        <taxon>Rhynchosporium</taxon>
    </lineage>
</organism>
<dbReference type="SUPFAM" id="SSF56801">
    <property type="entry name" value="Acetyl-CoA synthetase-like"/>
    <property type="match status" value="1"/>
</dbReference>
<dbReference type="InterPro" id="IPR000873">
    <property type="entry name" value="AMP-dep_synth/lig_dom"/>
</dbReference>
<dbReference type="PANTHER" id="PTHR43201:SF30">
    <property type="entry name" value="AMP-DEPENDENT SYNTHETASE_LIGASE DOMAIN-CONTAINING PROTEIN"/>
    <property type="match status" value="1"/>
</dbReference>
<dbReference type="InterPro" id="IPR020845">
    <property type="entry name" value="AMP-binding_CS"/>
</dbReference>
<evidence type="ECO:0000259" key="2">
    <source>
        <dbReference type="Pfam" id="PF00501"/>
    </source>
</evidence>
<dbReference type="OrthoDB" id="10253115at2759"/>
<keyword evidence="4" id="KW-0436">Ligase</keyword>
<proteinExistence type="predicted"/>
<feature type="signal peptide" evidence="1">
    <location>
        <begin position="1"/>
        <end position="20"/>
    </location>
</feature>
<dbReference type="PANTHER" id="PTHR43201">
    <property type="entry name" value="ACYL-COA SYNTHETASE"/>
    <property type="match status" value="1"/>
</dbReference>
<name>A0A1E1KG32_9HELO</name>
<feature type="domain" description="AMP-binding enzyme C-terminal" evidence="3">
    <location>
        <begin position="504"/>
        <end position="606"/>
    </location>
</feature>
<gene>
    <name evidence="4" type="ORF">RAG0_06068</name>
</gene>
<protein>
    <submittedName>
        <fullName evidence="4">Related to acyl-CoA synthetases (AMP-forming)/AMP-acid ligases II</fullName>
    </submittedName>
</protein>
<evidence type="ECO:0000256" key="1">
    <source>
        <dbReference type="SAM" id="SignalP"/>
    </source>
</evidence>
<sequence>MRRGISQILILFWQIGRTTSLILETKSDGIPKRDLAVITGPIQPPLLEDTISEKLSAICGEFPARTAVKTPTSQLTYLELDQESDALALGILDLGIRNGDRVAISLGNCVAYAVISYACFKIGAIVVPLNPVYTAEQVSSALCHVEAACFVLSTEITLPYKEPKSTASLLEAVVGNSNKRAFNRRIMLVDNSVGKADTAKFNCTAKYEDILSKYSTCRLPPQAKVKNSDLATIQFTSGTTSAPKAACLSHRNVLNNAFFVGRGMCLTAQDIICCPPPLYHCFGLVLGLLAAMTYGACVVLPSEAFDARAVLRSLEDDKPTALYGVPTMFLAELELLTQGNCASQTFSQLRTGVIGGSPIPAALRKTLHERLNLVDLANCYGLTESSPIICMTLPTDGLDRKLNTVGQILPHTSMKIAPRDDPTKTLLRGEKGELLISGYCVMKGYWEDEARTLEVLITDSESGQERVWLRSGDEAMVDEEGYIRITGRIKDIIIRGGENIYPPEIENVLLQHPLIGNASVVGIPDERYGEVIAAFVIAKDGVKTENETGPKSEGNSSNEVSIEAGILPTVLSKGDVQNWVRERLSKVLVPKHVFWVVRMPLTASGKIEKYKLRELGISRLQQTTSH</sequence>
<keyword evidence="1" id="KW-0732">Signal</keyword>
<dbReference type="Gene3D" id="3.30.300.30">
    <property type="match status" value="1"/>
</dbReference>
<dbReference type="InterPro" id="IPR045851">
    <property type="entry name" value="AMP-bd_C_sf"/>
</dbReference>